<name>A0A1Y2H4J1_9FUNG</name>
<organism evidence="1 2">
    <name type="scientific">Catenaria anguillulae PL171</name>
    <dbReference type="NCBI Taxonomy" id="765915"/>
    <lineage>
        <taxon>Eukaryota</taxon>
        <taxon>Fungi</taxon>
        <taxon>Fungi incertae sedis</taxon>
        <taxon>Blastocladiomycota</taxon>
        <taxon>Blastocladiomycetes</taxon>
        <taxon>Blastocladiales</taxon>
        <taxon>Catenariaceae</taxon>
        <taxon>Catenaria</taxon>
    </lineage>
</organism>
<dbReference type="AlphaFoldDB" id="A0A1Y2H4J1"/>
<sequence>MSPPQWKRSRCPLAVNATKSKLRCFSPSTIVRCRRWPRAVPYSNCHAGWPMSLSVRGSMPCRSRQQRRSGEGMGGKVKRFFSRLLAVHCQ</sequence>
<proteinExistence type="predicted"/>
<evidence type="ECO:0000313" key="1">
    <source>
        <dbReference type="EMBL" id="ORZ29487.1"/>
    </source>
</evidence>
<gene>
    <name evidence="1" type="ORF">BCR44DRAFT_1449738</name>
</gene>
<dbReference type="EMBL" id="MCFL01000165">
    <property type="protein sequence ID" value="ORZ29487.1"/>
    <property type="molecule type" value="Genomic_DNA"/>
</dbReference>
<reference evidence="1 2" key="1">
    <citation type="submission" date="2016-07" db="EMBL/GenBank/DDBJ databases">
        <title>Pervasive Adenine N6-methylation of Active Genes in Fungi.</title>
        <authorList>
            <consortium name="DOE Joint Genome Institute"/>
            <person name="Mondo S.J."/>
            <person name="Dannebaum R.O."/>
            <person name="Kuo R.C."/>
            <person name="Labutti K."/>
            <person name="Haridas S."/>
            <person name="Kuo A."/>
            <person name="Salamov A."/>
            <person name="Ahrendt S.R."/>
            <person name="Lipzen A."/>
            <person name="Sullivan W."/>
            <person name="Andreopoulos W.B."/>
            <person name="Clum A."/>
            <person name="Lindquist E."/>
            <person name="Daum C."/>
            <person name="Ramamoorthy G.K."/>
            <person name="Gryganskyi A."/>
            <person name="Culley D."/>
            <person name="Magnuson J.K."/>
            <person name="James T.Y."/>
            <person name="O'Malley M.A."/>
            <person name="Stajich J.E."/>
            <person name="Spatafora J.W."/>
            <person name="Visel A."/>
            <person name="Grigoriev I.V."/>
        </authorList>
    </citation>
    <scope>NUCLEOTIDE SEQUENCE [LARGE SCALE GENOMIC DNA]</scope>
    <source>
        <strain evidence="1 2">PL171</strain>
    </source>
</reference>
<dbReference type="Proteomes" id="UP000193411">
    <property type="component" value="Unassembled WGS sequence"/>
</dbReference>
<accession>A0A1Y2H4J1</accession>
<protein>
    <submittedName>
        <fullName evidence="1">Uncharacterized protein</fullName>
    </submittedName>
</protein>
<keyword evidence="2" id="KW-1185">Reference proteome</keyword>
<comment type="caution">
    <text evidence="1">The sequence shown here is derived from an EMBL/GenBank/DDBJ whole genome shotgun (WGS) entry which is preliminary data.</text>
</comment>
<evidence type="ECO:0000313" key="2">
    <source>
        <dbReference type="Proteomes" id="UP000193411"/>
    </source>
</evidence>